<dbReference type="Gene3D" id="3.90.45.10">
    <property type="entry name" value="Peptide deformylase"/>
    <property type="match status" value="1"/>
</dbReference>
<evidence type="ECO:0000256" key="1">
    <source>
        <dbReference type="ARBA" id="ARBA00010759"/>
    </source>
</evidence>
<evidence type="ECO:0000256" key="5">
    <source>
        <dbReference type="ARBA" id="ARBA00023004"/>
    </source>
</evidence>
<keyword evidence="4 6" id="KW-0648">Protein biosynthesis</keyword>
<feature type="binding site" evidence="6">
    <location>
        <position position="101"/>
    </location>
    <ligand>
        <name>Fe cation</name>
        <dbReference type="ChEBI" id="CHEBI:24875"/>
    </ligand>
</feature>
<keyword evidence="5 6" id="KW-0408">Iron</keyword>
<dbReference type="HAMAP" id="MF_00163">
    <property type="entry name" value="Pep_deformylase"/>
    <property type="match status" value="1"/>
</dbReference>
<dbReference type="EC" id="3.5.1.88" evidence="6"/>
<dbReference type="NCBIfam" id="NF001159">
    <property type="entry name" value="PRK00150.1-3"/>
    <property type="match status" value="1"/>
</dbReference>
<dbReference type="InterPro" id="IPR036821">
    <property type="entry name" value="Peptide_deformylase_sf"/>
</dbReference>
<name>A0A5A9XI42_9BACT</name>
<dbReference type="GO" id="GO:0046872">
    <property type="term" value="F:metal ion binding"/>
    <property type="evidence" value="ECO:0007669"/>
    <property type="project" value="UniProtKB-KW"/>
</dbReference>
<comment type="cofactor">
    <cofactor evidence="6">
        <name>Fe(2+)</name>
        <dbReference type="ChEBI" id="CHEBI:29033"/>
    </cofactor>
    <text evidence="6">Binds 1 Fe(2+) ion.</text>
</comment>
<organism evidence="7 8">
    <name type="scientific">Oryzomonas rubra</name>
    <dbReference type="NCBI Taxonomy" id="2509454"/>
    <lineage>
        <taxon>Bacteria</taxon>
        <taxon>Pseudomonadati</taxon>
        <taxon>Thermodesulfobacteriota</taxon>
        <taxon>Desulfuromonadia</taxon>
        <taxon>Geobacterales</taxon>
        <taxon>Geobacteraceae</taxon>
        <taxon>Oryzomonas</taxon>
    </lineage>
</organism>
<dbReference type="RefSeq" id="WP_149307467.1">
    <property type="nucleotide sequence ID" value="NZ_SRSD01000005.1"/>
</dbReference>
<dbReference type="InterPro" id="IPR023635">
    <property type="entry name" value="Peptide_deformylase"/>
</dbReference>
<dbReference type="CDD" id="cd00487">
    <property type="entry name" value="Pep_deformylase"/>
    <property type="match status" value="1"/>
</dbReference>
<dbReference type="EMBL" id="SRSD01000005">
    <property type="protein sequence ID" value="KAA0891769.1"/>
    <property type="molecule type" value="Genomic_DNA"/>
</dbReference>
<dbReference type="OrthoDB" id="9804313at2"/>
<dbReference type="GO" id="GO:0006412">
    <property type="term" value="P:translation"/>
    <property type="evidence" value="ECO:0007669"/>
    <property type="project" value="UniProtKB-UniRule"/>
</dbReference>
<dbReference type="PRINTS" id="PR01576">
    <property type="entry name" value="PDEFORMYLASE"/>
</dbReference>
<dbReference type="PANTHER" id="PTHR10458">
    <property type="entry name" value="PEPTIDE DEFORMYLASE"/>
    <property type="match status" value="1"/>
</dbReference>
<feature type="binding site" evidence="6">
    <location>
        <position position="147"/>
    </location>
    <ligand>
        <name>Fe cation</name>
        <dbReference type="ChEBI" id="CHEBI:24875"/>
    </ligand>
</feature>
<dbReference type="Pfam" id="PF01327">
    <property type="entry name" value="Pep_deformylase"/>
    <property type="match status" value="1"/>
</dbReference>
<comment type="caution">
    <text evidence="7">The sequence shown here is derived from an EMBL/GenBank/DDBJ whole genome shotgun (WGS) entry which is preliminary data.</text>
</comment>
<keyword evidence="3 6" id="KW-0378">Hydrolase</keyword>
<keyword evidence="8" id="KW-1185">Reference proteome</keyword>
<dbReference type="PANTHER" id="PTHR10458:SF21">
    <property type="entry name" value="PEPTIDE DEFORMYLASE"/>
    <property type="match status" value="1"/>
</dbReference>
<dbReference type="NCBIfam" id="TIGR00079">
    <property type="entry name" value="pept_deformyl"/>
    <property type="match status" value="1"/>
</dbReference>
<keyword evidence="2 6" id="KW-0479">Metal-binding</keyword>
<evidence type="ECO:0000256" key="2">
    <source>
        <dbReference type="ARBA" id="ARBA00022723"/>
    </source>
</evidence>
<evidence type="ECO:0000256" key="6">
    <source>
        <dbReference type="HAMAP-Rule" id="MF_00163"/>
    </source>
</evidence>
<feature type="active site" evidence="6">
    <location>
        <position position="144"/>
    </location>
</feature>
<comment type="function">
    <text evidence="6">Removes the formyl group from the N-terminal Met of newly synthesized proteins. Requires at least a dipeptide for an efficient rate of reaction. N-terminal L-methionine is a prerequisite for activity but the enzyme has broad specificity at other positions.</text>
</comment>
<reference evidence="7 8" key="1">
    <citation type="submission" date="2019-04" db="EMBL/GenBank/DDBJ databases">
        <title>Geobacter ruber sp. nov., ferric-reducing bacteria isolated from paddy soil.</title>
        <authorList>
            <person name="Xu Z."/>
            <person name="Masuda Y."/>
            <person name="Itoh H."/>
            <person name="Senoo K."/>
        </authorList>
    </citation>
    <scope>NUCLEOTIDE SEQUENCE [LARGE SCALE GENOMIC DNA]</scope>
    <source>
        <strain evidence="7 8">Red88</strain>
    </source>
</reference>
<sequence>MPILRQIAQLGQPVLRQETACVGNPADPLIQTLIDDMLATMTEANGVGIAAPQVFEPLRLFIVASRPTPRYPQAPAMAPTAMLNPEILWRSDESEQGWEGCLSVPGIRGLVPRSLRIGVRYLSRGGGVCEEELSGFIARVFQHEYDHISGMVFLDRVANSRDLISEREYLRLVSA</sequence>
<accession>A0A5A9XI42</accession>
<dbReference type="PIRSF" id="PIRSF004749">
    <property type="entry name" value="Pep_def"/>
    <property type="match status" value="1"/>
</dbReference>
<proteinExistence type="inferred from homology"/>
<evidence type="ECO:0000313" key="7">
    <source>
        <dbReference type="EMBL" id="KAA0891769.1"/>
    </source>
</evidence>
<dbReference type="GO" id="GO:0042586">
    <property type="term" value="F:peptide deformylase activity"/>
    <property type="evidence" value="ECO:0007669"/>
    <property type="project" value="UniProtKB-UniRule"/>
</dbReference>
<evidence type="ECO:0000256" key="4">
    <source>
        <dbReference type="ARBA" id="ARBA00022917"/>
    </source>
</evidence>
<dbReference type="AlphaFoldDB" id="A0A5A9XI42"/>
<protein>
    <recommendedName>
        <fullName evidence="6">Peptide deformylase</fullName>
        <shortName evidence="6">PDF</shortName>
        <ecNumber evidence="6">3.5.1.88</ecNumber>
    </recommendedName>
    <alternativeName>
        <fullName evidence="6">Polypeptide deformylase</fullName>
    </alternativeName>
</protein>
<evidence type="ECO:0000313" key="8">
    <source>
        <dbReference type="Proteomes" id="UP000324298"/>
    </source>
</evidence>
<comment type="catalytic activity">
    <reaction evidence="6">
        <text>N-terminal N-formyl-L-methionyl-[peptide] + H2O = N-terminal L-methionyl-[peptide] + formate</text>
        <dbReference type="Rhea" id="RHEA:24420"/>
        <dbReference type="Rhea" id="RHEA-COMP:10639"/>
        <dbReference type="Rhea" id="RHEA-COMP:10640"/>
        <dbReference type="ChEBI" id="CHEBI:15377"/>
        <dbReference type="ChEBI" id="CHEBI:15740"/>
        <dbReference type="ChEBI" id="CHEBI:49298"/>
        <dbReference type="ChEBI" id="CHEBI:64731"/>
        <dbReference type="EC" id="3.5.1.88"/>
    </reaction>
</comment>
<comment type="similarity">
    <text evidence="1 6">Belongs to the polypeptide deformylase family.</text>
</comment>
<gene>
    <name evidence="6 7" type="primary">def</name>
    <name evidence="7" type="ORF">ET418_10050</name>
</gene>
<dbReference type="SUPFAM" id="SSF56420">
    <property type="entry name" value="Peptide deformylase"/>
    <property type="match status" value="1"/>
</dbReference>
<evidence type="ECO:0000256" key="3">
    <source>
        <dbReference type="ARBA" id="ARBA00022801"/>
    </source>
</evidence>
<dbReference type="Proteomes" id="UP000324298">
    <property type="component" value="Unassembled WGS sequence"/>
</dbReference>
<feature type="binding site" evidence="6">
    <location>
        <position position="143"/>
    </location>
    <ligand>
        <name>Fe cation</name>
        <dbReference type="ChEBI" id="CHEBI:24875"/>
    </ligand>
</feature>